<name>A0ACA7P5Z4_9PSED</name>
<organism evidence="1 2">
    <name type="scientific">Pseudomonas gorinensis</name>
    <dbReference type="NCBI Taxonomy" id="3240790"/>
    <lineage>
        <taxon>Bacteria</taxon>
        <taxon>Pseudomonadati</taxon>
        <taxon>Pseudomonadota</taxon>
        <taxon>Gammaproteobacteria</taxon>
        <taxon>Pseudomonadales</taxon>
        <taxon>Pseudomonadaceae</taxon>
        <taxon>Pseudomonas</taxon>
    </lineage>
</organism>
<evidence type="ECO:0000313" key="2">
    <source>
        <dbReference type="Proteomes" id="UP000018725"/>
    </source>
</evidence>
<accession>A0ACA7P5Z4</accession>
<keyword evidence="2" id="KW-1185">Reference proteome</keyword>
<evidence type="ECO:0000313" key="1">
    <source>
        <dbReference type="EMBL" id="AHC35356.1"/>
    </source>
</evidence>
<reference evidence="1 2" key="1">
    <citation type="journal article" date="2014" name="Genome Announc.">
        <title>Complete Genome Sequence of Pseudomonas sp. Strain TKP, Isolated from a gamma-Hexachlorocyclohexane-Degrading Mixed Culture.</title>
        <authorList>
            <person name="Ohtsubo Y."/>
            <person name="Kishida K."/>
            <person name="Sato T."/>
            <person name="Tabata M."/>
            <person name="Kawasumi T."/>
            <person name="Ogura Y."/>
            <person name="Hayashi T."/>
            <person name="Tsuda M."/>
            <person name="Nagata Y."/>
        </authorList>
    </citation>
    <scope>NUCLEOTIDE SEQUENCE [LARGE SCALE GENOMIC DNA]</scope>
    <source>
        <strain evidence="1 2">TKP</strain>
    </source>
</reference>
<dbReference type="Proteomes" id="UP000018725">
    <property type="component" value="Chromosome"/>
</dbReference>
<sequence>MLVFGAKAFELFHQRAVEEDQQRRGARNVGVPRRLGAIEHQADNGGVLASDQLK</sequence>
<dbReference type="EMBL" id="CP006852">
    <property type="protein sequence ID" value="AHC35356.1"/>
    <property type="molecule type" value="Genomic_DNA"/>
</dbReference>
<proteinExistence type="predicted"/>
<gene>
    <name evidence="1" type="ORF">U771_14160</name>
</gene>
<protein>
    <submittedName>
        <fullName evidence="1">Uncharacterized protein</fullName>
    </submittedName>
</protein>